<sequence>SNLNTFDLVRVFGVQQRRILTSGCAITLKLIVRQSKDNGKTLDIQVFVRVYVTTDDGIHPVE</sequence>
<evidence type="ECO:0000313" key="1">
    <source>
        <dbReference type="EMBL" id="ETK75383.1"/>
    </source>
</evidence>
<dbReference type="EMBL" id="KI675648">
    <property type="protein sequence ID" value="ETL28811.1"/>
    <property type="molecule type" value="Genomic_DNA"/>
</dbReference>
<accession>W2I3Q5</accession>
<dbReference type="AlphaFoldDB" id="W2I3Q5"/>
<protein>
    <submittedName>
        <fullName evidence="2">Uncharacterized protein</fullName>
    </submittedName>
</protein>
<gene>
    <name evidence="1" type="ORF">L915_17994</name>
    <name evidence="2" type="ORF">L916_17896</name>
</gene>
<dbReference type="EMBL" id="KI688848">
    <property type="protein sequence ID" value="ETK75383.1"/>
    <property type="molecule type" value="Genomic_DNA"/>
</dbReference>
<dbReference type="Proteomes" id="UP000053864">
    <property type="component" value="Unassembled WGS sequence"/>
</dbReference>
<evidence type="ECO:0000313" key="2">
    <source>
        <dbReference type="EMBL" id="ETL28811.1"/>
    </source>
</evidence>
<feature type="non-terminal residue" evidence="2">
    <location>
        <position position="1"/>
    </location>
</feature>
<name>W2I3Q5_PHYNI</name>
<dbReference type="Proteomes" id="UP000053236">
    <property type="component" value="Unassembled WGS sequence"/>
</dbReference>
<reference evidence="2" key="2">
    <citation type="submission" date="2013-11" db="EMBL/GenBank/DDBJ databases">
        <title>The Genome Sequence of Phytophthora parasitica CJ05E6.</title>
        <authorList>
            <consortium name="The Broad Institute Genomics Platform"/>
            <person name="Russ C."/>
            <person name="Tyler B."/>
            <person name="Panabieres F."/>
            <person name="Shan W."/>
            <person name="Tripathy S."/>
            <person name="Grunwald N."/>
            <person name="Machado M."/>
            <person name="Johnson C.S."/>
            <person name="Arredondo F."/>
            <person name="Hong C."/>
            <person name="Coffey M."/>
            <person name="Young S.K."/>
            <person name="Zeng Q."/>
            <person name="Gargeya S."/>
            <person name="Fitzgerald M."/>
            <person name="Abouelleil A."/>
            <person name="Alvarado L."/>
            <person name="Chapman S.B."/>
            <person name="Gainer-Dewar J."/>
            <person name="Goldberg J."/>
            <person name="Griggs A."/>
            <person name="Gujja S."/>
            <person name="Hansen M."/>
            <person name="Howarth C."/>
            <person name="Imamovic A."/>
            <person name="Ireland A."/>
            <person name="Larimer J."/>
            <person name="McCowan C."/>
            <person name="Murphy C."/>
            <person name="Pearson M."/>
            <person name="Poon T.W."/>
            <person name="Priest M."/>
            <person name="Roberts A."/>
            <person name="Saif S."/>
            <person name="Shea T."/>
            <person name="Sykes S."/>
            <person name="Wortman J."/>
            <person name="Nusbaum C."/>
            <person name="Birren B."/>
        </authorList>
    </citation>
    <scope>NUCLEOTIDE SEQUENCE [LARGE SCALE GENOMIC DNA]</scope>
    <source>
        <strain evidence="2">CJ05E6</strain>
    </source>
</reference>
<proteinExistence type="predicted"/>
<organism evidence="2">
    <name type="scientific">Phytophthora nicotianae</name>
    <name type="common">Potato buckeye rot agent</name>
    <name type="synonym">Phytophthora parasitica</name>
    <dbReference type="NCBI Taxonomy" id="4792"/>
    <lineage>
        <taxon>Eukaryota</taxon>
        <taxon>Sar</taxon>
        <taxon>Stramenopiles</taxon>
        <taxon>Oomycota</taxon>
        <taxon>Peronosporomycetes</taxon>
        <taxon>Peronosporales</taxon>
        <taxon>Peronosporaceae</taxon>
        <taxon>Phytophthora</taxon>
    </lineage>
</organism>
<reference evidence="1" key="1">
    <citation type="submission" date="2013-11" db="EMBL/GenBank/DDBJ databases">
        <title>The Genome Sequence of Phytophthora parasitica CJ02B3.</title>
        <authorList>
            <consortium name="The Broad Institute Genomics Platform"/>
            <person name="Russ C."/>
            <person name="Tyler B."/>
            <person name="Panabieres F."/>
            <person name="Shan W."/>
            <person name="Tripathy S."/>
            <person name="Grunwald N."/>
            <person name="Machado M."/>
            <person name="Johnson C.S."/>
            <person name="Arredondo F."/>
            <person name="Hong C."/>
            <person name="Coffey M."/>
            <person name="Young S.K."/>
            <person name="Zeng Q."/>
            <person name="Gargeya S."/>
            <person name="Fitzgerald M."/>
            <person name="Abouelleil A."/>
            <person name="Alvarado L."/>
            <person name="Chapman S.B."/>
            <person name="Gainer-Dewar J."/>
            <person name="Goldberg J."/>
            <person name="Griggs A."/>
            <person name="Gujja S."/>
            <person name="Hansen M."/>
            <person name="Howarth C."/>
            <person name="Imamovic A."/>
            <person name="Ireland A."/>
            <person name="Larimer J."/>
            <person name="McCowan C."/>
            <person name="Murphy C."/>
            <person name="Pearson M."/>
            <person name="Poon T.W."/>
            <person name="Priest M."/>
            <person name="Roberts A."/>
            <person name="Saif S."/>
            <person name="Shea T."/>
            <person name="Sykes S."/>
            <person name="Wortman J."/>
            <person name="Nusbaum C."/>
            <person name="Birren B."/>
        </authorList>
    </citation>
    <scope>NUCLEOTIDE SEQUENCE [LARGE SCALE GENOMIC DNA]</scope>
    <source>
        <strain evidence="1">CJ02B3</strain>
    </source>
</reference>